<feature type="compositionally biased region" description="Polar residues" evidence="1">
    <location>
        <begin position="196"/>
        <end position="208"/>
    </location>
</feature>
<organism evidence="2 3">
    <name type="scientific">Paenibacillus phoenicis</name>
    <dbReference type="NCBI Taxonomy" id="554117"/>
    <lineage>
        <taxon>Bacteria</taxon>
        <taxon>Bacillati</taxon>
        <taxon>Bacillota</taxon>
        <taxon>Bacilli</taxon>
        <taxon>Bacillales</taxon>
        <taxon>Paenibacillaceae</taxon>
        <taxon>Paenibacillus</taxon>
    </lineage>
</organism>
<sequence>MAKEEEATRTEITAAQETTAKEPFASKFLTPEGKPIRVLSTSLGIALLANAFLIPGAGATAAGSDTSADEPKLVAWSTEEVKQYFDKNVDWNIPLPAEEDEEASGETSGGGSADGANASNGSGGTTVINHYGGGFGWDDMLLYHLLFNSGSSYSSSRWYDNHRGYYAGTSTPYKPRTYSSETFQNKQMAGSVVRPKTSTSSTGSIVRRSTSSKAGGIGGKSSSLGSSSSSSTGSSKSSISGSRSSGTSKGFFGG</sequence>
<evidence type="ECO:0000313" key="2">
    <source>
        <dbReference type="EMBL" id="MEA3571575.1"/>
    </source>
</evidence>
<evidence type="ECO:0000256" key="1">
    <source>
        <dbReference type="SAM" id="MobiDB-lite"/>
    </source>
</evidence>
<feature type="region of interest" description="Disordered" evidence="1">
    <location>
        <begin position="184"/>
        <end position="254"/>
    </location>
</feature>
<name>A0ABU5PNQ1_9BACL</name>
<dbReference type="RefSeq" id="WP_323078125.1">
    <property type="nucleotide sequence ID" value="NZ_CBCSKM010000001.1"/>
</dbReference>
<gene>
    <name evidence="2" type="ORF">U9M73_16615</name>
</gene>
<dbReference type="Proteomes" id="UP001292216">
    <property type="component" value="Unassembled WGS sequence"/>
</dbReference>
<feature type="region of interest" description="Disordered" evidence="1">
    <location>
        <begin position="1"/>
        <end position="26"/>
    </location>
</feature>
<feature type="compositionally biased region" description="Low complexity" evidence="1">
    <location>
        <begin position="209"/>
        <end position="254"/>
    </location>
</feature>
<feature type="region of interest" description="Disordered" evidence="1">
    <location>
        <begin position="99"/>
        <end position="121"/>
    </location>
</feature>
<keyword evidence="3" id="KW-1185">Reference proteome</keyword>
<proteinExistence type="predicted"/>
<accession>A0ABU5PNQ1</accession>
<protein>
    <submittedName>
        <fullName evidence="2">Uncharacterized protein</fullName>
    </submittedName>
</protein>
<evidence type="ECO:0000313" key="3">
    <source>
        <dbReference type="Proteomes" id="UP001292216"/>
    </source>
</evidence>
<comment type="caution">
    <text evidence="2">The sequence shown here is derived from an EMBL/GenBank/DDBJ whole genome shotgun (WGS) entry which is preliminary data.</text>
</comment>
<reference evidence="2 3" key="1">
    <citation type="submission" date="2023-12" db="EMBL/GenBank/DDBJ databases">
        <title>Whole genome sequencing of Paenibacillus phoenicis isolated from the Phoenix Mars Lander spacecraft assembly facility.</title>
        <authorList>
            <person name="Garcia A."/>
            <person name="Venkateswaran K."/>
        </authorList>
    </citation>
    <scope>NUCLEOTIDE SEQUENCE [LARGE SCALE GENOMIC DNA]</scope>
    <source>
        <strain evidence="2 3">3PO2SA</strain>
    </source>
</reference>
<dbReference type="EMBL" id="JAYERP010000001">
    <property type="protein sequence ID" value="MEA3571575.1"/>
    <property type="molecule type" value="Genomic_DNA"/>
</dbReference>